<feature type="coiled-coil region" evidence="1">
    <location>
        <begin position="134"/>
        <end position="168"/>
    </location>
</feature>
<evidence type="ECO:0000313" key="3">
    <source>
        <dbReference type="EMBL" id="GIJ83125.1"/>
    </source>
</evidence>
<feature type="chain" id="PRO_5040436338" description="Apple domain-containing protein" evidence="2">
    <location>
        <begin position="28"/>
        <end position="237"/>
    </location>
</feature>
<organism evidence="3 4">
    <name type="scientific">Aspergillus pseudoviridinutans</name>
    <dbReference type="NCBI Taxonomy" id="1517512"/>
    <lineage>
        <taxon>Eukaryota</taxon>
        <taxon>Fungi</taxon>
        <taxon>Dikarya</taxon>
        <taxon>Ascomycota</taxon>
        <taxon>Pezizomycotina</taxon>
        <taxon>Eurotiomycetes</taxon>
        <taxon>Eurotiomycetidae</taxon>
        <taxon>Eurotiales</taxon>
        <taxon>Aspergillaceae</taxon>
        <taxon>Aspergillus</taxon>
        <taxon>Aspergillus subgen. Fumigati</taxon>
    </lineage>
</organism>
<accession>A0A9P3ERY1</accession>
<evidence type="ECO:0000256" key="2">
    <source>
        <dbReference type="SAM" id="SignalP"/>
    </source>
</evidence>
<reference evidence="3 4" key="1">
    <citation type="submission" date="2018-10" db="EMBL/GenBank/DDBJ databases">
        <title>Pan-genome distribution and transcriptional activeness of fungal secondary metabolism genes in Aspergillus section Fumigati.</title>
        <authorList>
            <person name="Takahashi H."/>
            <person name="Umemura M."/>
            <person name="Ninomiya A."/>
            <person name="Kusuya Y."/>
            <person name="Urayama S."/>
            <person name="Shimizu M."/>
            <person name="Watanabe A."/>
            <person name="Kamei K."/>
            <person name="Yaguchi T."/>
            <person name="Hagiwara D."/>
        </authorList>
    </citation>
    <scope>NUCLEOTIDE SEQUENCE [LARGE SCALE GENOMIC DNA]</scope>
    <source>
        <strain evidence="3 4">IFM 55266</strain>
    </source>
</reference>
<evidence type="ECO:0000313" key="4">
    <source>
        <dbReference type="Proteomes" id="UP001043456"/>
    </source>
</evidence>
<dbReference type="Proteomes" id="UP001043456">
    <property type="component" value="Unassembled WGS sequence"/>
</dbReference>
<dbReference type="EMBL" id="BHVY01000001">
    <property type="protein sequence ID" value="GIJ83125.1"/>
    <property type="molecule type" value="Genomic_DNA"/>
</dbReference>
<protein>
    <recommendedName>
        <fullName evidence="5">Apple domain-containing protein</fullName>
    </recommendedName>
</protein>
<comment type="caution">
    <text evidence="3">The sequence shown here is derived from an EMBL/GenBank/DDBJ whole genome shotgun (WGS) entry which is preliminary data.</text>
</comment>
<evidence type="ECO:0008006" key="5">
    <source>
        <dbReference type="Google" id="ProtNLM"/>
    </source>
</evidence>
<feature type="signal peptide" evidence="2">
    <location>
        <begin position="1"/>
        <end position="27"/>
    </location>
</feature>
<dbReference type="AlphaFoldDB" id="A0A9P3ERY1"/>
<dbReference type="Gene3D" id="3.50.4.10">
    <property type="entry name" value="Hepatocyte Growth Factor"/>
    <property type="match status" value="1"/>
</dbReference>
<keyword evidence="2" id="KW-0732">Signal</keyword>
<gene>
    <name evidence="3" type="ORF">Asppvi_001644</name>
</gene>
<dbReference type="GeneID" id="67000257"/>
<name>A0A9P3ERY1_9EURO</name>
<evidence type="ECO:0000256" key="1">
    <source>
        <dbReference type="SAM" id="Coils"/>
    </source>
</evidence>
<proteinExistence type="predicted"/>
<keyword evidence="1" id="KW-0175">Coiled coil</keyword>
<sequence length="237" mass="26011">MVAPNLYHSILVSLLWASVWFSSLARADYNRLCPNKEGQIQVDSTFYTVTCDTSYISPAPKKVKEGVSAEDCARLCTAQPACRAMVWHLGNCWQSDKTDAVSFRVPGAVLLTPGEKKDPVTEPSPGQQKCLEEKELLAQEKELLAKEKELLAQEKEQCGKNLAQCEAEKSSISAAKATCEKNLAAANKDVGQRVPDDFVPSRVDDGREVIIAGKKWKIYYAKCISPISRSSATLIGL</sequence>
<dbReference type="OrthoDB" id="4462933at2759"/>
<dbReference type="RefSeq" id="XP_043153872.1">
    <property type="nucleotide sequence ID" value="XM_043297937.1"/>
</dbReference>
<keyword evidence="4" id="KW-1185">Reference proteome</keyword>